<dbReference type="EMBL" id="JMIY01000005">
    <property type="protein sequence ID" value="KCZ71673.1"/>
    <property type="molecule type" value="Genomic_DNA"/>
</dbReference>
<keyword evidence="1" id="KW-0808">Transferase</keyword>
<evidence type="ECO:0000313" key="2">
    <source>
        <dbReference type="Proteomes" id="UP000027153"/>
    </source>
</evidence>
<dbReference type="AlphaFoldDB" id="A0A062V4X9"/>
<dbReference type="PANTHER" id="PTHR43360">
    <property type="entry name" value="CARBON DIOXIDE CONCENTRATING MECHANISM PROTEIN CCMM"/>
    <property type="match status" value="1"/>
</dbReference>
<evidence type="ECO:0000313" key="1">
    <source>
        <dbReference type="EMBL" id="KCZ71673.1"/>
    </source>
</evidence>
<organism evidence="1 2">
    <name type="scientific">Candidatus Methanoperedens nitratireducens</name>
    <dbReference type="NCBI Taxonomy" id="1392998"/>
    <lineage>
        <taxon>Archaea</taxon>
        <taxon>Methanobacteriati</taxon>
        <taxon>Methanobacteriota</taxon>
        <taxon>Stenosarchaea group</taxon>
        <taxon>Methanomicrobia</taxon>
        <taxon>Methanosarcinales</taxon>
        <taxon>ANME-2 cluster</taxon>
        <taxon>Candidatus Methanoperedentaceae</taxon>
        <taxon>Candidatus Methanoperedens</taxon>
    </lineage>
</organism>
<comment type="caution">
    <text evidence="1">The sequence shown here is derived from an EMBL/GenBank/DDBJ whole genome shotgun (WGS) entry which is preliminary data.</text>
</comment>
<name>A0A062V4X9_9EURY</name>
<dbReference type="PANTHER" id="PTHR43360:SF1">
    <property type="entry name" value="CARBOXYSOME ASSEMBLY PROTEIN CCMM"/>
    <property type="match status" value="1"/>
</dbReference>
<keyword evidence="2" id="KW-1185">Reference proteome</keyword>
<dbReference type="Proteomes" id="UP000027153">
    <property type="component" value="Unassembled WGS sequence"/>
</dbReference>
<gene>
    <name evidence="1" type="ORF">ANME2D_02409</name>
</gene>
<dbReference type="InterPro" id="IPR001451">
    <property type="entry name" value="Hexapep"/>
</dbReference>
<dbReference type="Pfam" id="PF00132">
    <property type="entry name" value="Hexapep"/>
    <property type="match status" value="1"/>
</dbReference>
<dbReference type="InterPro" id="IPR052265">
    <property type="entry name" value="Gamma-CA"/>
</dbReference>
<dbReference type="SUPFAM" id="SSF51161">
    <property type="entry name" value="Trimeric LpxA-like enzymes"/>
    <property type="match status" value="1"/>
</dbReference>
<reference evidence="1 2" key="1">
    <citation type="journal article" date="2013" name="Nature">
        <title>Anaerobic oxidation of methane coupled to nitrate reduction in a novel archaeal lineage.</title>
        <authorList>
            <person name="Haroon M.F."/>
            <person name="Hu S."/>
            <person name="Shi Y."/>
            <person name="Imelfort M."/>
            <person name="Keller J."/>
            <person name="Hugenholtz P."/>
            <person name="Yuan Z."/>
            <person name="Tyson G.W."/>
        </authorList>
    </citation>
    <scope>NUCLEOTIDE SEQUENCE [LARGE SCALE GENOMIC DNA]</scope>
    <source>
        <strain evidence="1 2">ANME-2d</strain>
    </source>
</reference>
<dbReference type="RefSeq" id="WP_241763362.1">
    <property type="nucleotide sequence ID" value="NZ_JMIY01000005.1"/>
</dbReference>
<dbReference type="Gene3D" id="2.160.10.10">
    <property type="entry name" value="Hexapeptide repeat proteins"/>
    <property type="match status" value="1"/>
</dbReference>
<proteinExistence type="predicted"/>
<protein>
    <submittedName>
        <fullName evidence="1">Isoleucine patch superfamily enzyme, carbonic anhydrase/acetyltransferase</fullName>
    </submittedName>
</protein>
<sequence length="182" mass="19332">MMLLKNPAGESPRISASAYVCESAAIIGNVIIGERVFIAPNASIRADEPGSMVIIGEGCNIQDNVVIHALAHTRVVIGDYTSLSHGCIVHGPITVGKNCFIGFNSVVFDCSIGDGCFVSHRVLIRGVNIASGKAVQDGEVVIRQTKADTLENVGVEHNDFASSVVRTNIMLAGSYRYRTLDS</sequence>
<accession>A0A062V4X9</accession>
<dbReference type="GO" id="GO:0016740">
    <property type="term" value="F:transferase activity"/>
    <property type="evidence" value="ECO:0007669"/>
    <property type="project" value="UniProtKB-KW"/>
</dbReference>
<dbReference type="InterPro" id="IPR011004">
    <property type="entry name" value="Trimer_LpxA-like_sf"/>
</dbReference>